<dbReference type="FunFam" id="3.10.129.10:FF:000004">
    <property type="entry name" value="Tol-pal system-associated acyl-CoA thioesterase"/>
    <property type="match status" value="1"/>
</dbReference>
<dbReference type="Gene3D" id="3.10.129.10">
    <property type="entry name" value="Hotdog Thioesterase"/>
    <property type="match status" value="1"/>
</dbReference>
<name>A0A2N5XL03_9HYPH</name>
<dbReference type="EMBL" id="PKUQ01000054">
    <property type="protein sequence ID" value="PLW75221.1"/>
    <property type="molecule type" value="Genomic_DNA"/>
</dbReference>
<dbReference type="PROSITE" id="PS01328">
    <property type="entry name" value="4HBCOA_THIOESTERASE"/>
    <property type="match status" value="1"/>
</dbReference>
<evidence type="ECO:0000313" key="4">
    <source>
        <dbReference type="EMBL" id="PLW75221.1"/>
    </source>
</evidence>
<sequence length="156" mass="18020">MVDTEHDRNNEPEWSDLDGRMTEFGHQQKIRVYYEDTDFSGIVYHANYLKFIERGRSDFIRQLGVHHSALDSGESGERLALAVRHMDINFIKSARIDDILTVESRVGEVKGARIFMDQRILRGDDLLFTARVTVVVITRDGRPRRLPDTLRTAFGL</sequence>
<keyword evidence="2" id="KW-0378">Hydrolase</keyword>
<dbReference type="GO" id="GO:0047617">
    <property type="term" value="F:fatty acyl-CoA hydrolase activity"/>
    <property type="evidence" value="ECO:0007669"/>
    <property type="project" value="TreeGrafter"/>
</dbReference>
<dbReference type="PIRSF" id="PIRSF003230">
    <property type="entry name" value="YbgC"/>
    <property type="match status" value="1"/>
</dbReference>
<proteinExistence type="inferred from homology"/>
<dbReference type="NCBIfam" id="TIGR00051">
    <property type="entry name" value="YbgC/FadM family acyl-CoA thioesterase"/>
    <property type="match status" value="1"/>
</dbReference>
<evidence type="ECO:0000313" key="5">
    <source>
        <dbReference type="Proteomes" id="UP000234881"/>
    </source>
</evidence>
<dbReference type="InterPro" id="IPR029069">
    <property type="entry name" value="HotDog_dom_sf"/>
</dbReference>
<evidence type="ECO:0000256" key="1">
    <source>
        <dbReference type="ARBA" id="ARBA00005953"/>
    </source>
</evidence>
<evidence type="ECO:0000256" key="2">
    <source>
        <dbReference type="ARBA" id="ARBA00022801"/>
    </source>
</evidence>
<dbReference type="PANTHER" id="PTHR31793">
    <property type="entry name" value="4-HYDROXYBENZOYL-COA THIOESTERASE FAMILY MEMBER"/>
    <property type="match status" value="1"/>
</dbReference>
<evidence type="ECO:0000259" key="3">
    <source>
        <dbReference type="Pfam" id="PF03061"/>
    </source>
</evidence>
<organism evidence="4 5">
    <name type="scientific">Cohaesibacter celericrescens</name>
    <dbReference type="NCBI Taxonomy" id="2067669"/>
    <lineage>
        <taxon>Bacteria</taxon>
        <taxon>Pseudomonadati</taxon>
        <taxon>Pseudomonadota</taxon>
        <taxon>Alphaproteobacteria</taxon>
        <taxon>Hyphomicrobiales</taxon>
        <taxon>Cohaesibacteraceae</taxon>
    </lineage>
</organism>
<dbReference type="InterPro" id="IPR014166">
    <property type="entry name" value="Tol-Pal_acyl-CoA_thioesterase"/>
</dbReference>
<dbReference type="InterPro" id="IPR006684">
    <property type="entry name" value="YbgC/YbaW"/>
</dbReference>
<dbReference type="AlphaFoldDB" id="A0A2N5XL03"/>
<dbReference type="PANTHER" id="PTHR31793:SF37">
    <property type="entry name" value="ACYL-COA THIOESTER HYDROLASE YBGC"/>
    <property type="match status" value="1"/>
</dbReference>
<protein>
    <submittedName>
        <fullName evidence="4">Tol-pal system-associated acyl-CoA thioesterase</fullName>
    </submittedName>
</protein>
<comment type="similarity">
    <text evidence="1">Belongs to the 4-hydroxybenzoyl-CoA thioesterase family.</text>
</comment>
<comment type="caution">
    <text evidence="4">The sequence shown here is derived from an EMBL/GenBank/DDBJ whole genome shotgun (WGS) entry which is preliminary data.</text>
</comment>
<dbReference type="Pfam" id="PF03061">
    <property type="entry name" value="4HBT"/>
    <property type="match status" value="1"/>
</dbReference>
<reference evidence="4 5" key="1">
    <citation type="submission" date="2018-01" db="EMBL/GenBank/DDBJ databases">
        <title>The draft genome sequence of Cohaesibacter sp. H1304.</title>
        <authorList>
            <person name="Wang N.-N."/>
            <person name="Du Z.-J."/>
        </authorList>
    </citation>
    <scope>NUCLEOTIDE SEQUENCE [LARGE SCALE GENOMIC DNA]</scope>
    <source>
        <strain evidence="4 5">H1304</strain>
    </source>
</reference>
<dbReference type="InterPro" id="IPR050563">
    <property type="entry name" value="4-hydroxybenzoyl-CoA_TE"/>
</dbReference>
<dbReference type="InterPro" id="IPR006683">
    <property type="entry name" value="Thioestr_dom"/>
</dbReference>
<dbReference type="SUPFAM" id="SSF54637">
    <property type="entry name" value="Thioesterase/thiol ester dehydrase-isomerase"/>
    <property type="match status" value="1"/>
</dbReference>
<feature type="domain" description="Thioesterase" evidence="3">
    <location>
        <begin position="41"/>
        <end position="127"/>
    </location>
</feature>
<dbReference type="Proteomes" id="UP000234881">
    <property type="component" value="Unassembled WGS sequence"/>
</dbReference>
<dbReference type="RefSeq" id="WP_101535626.1">
    <property type="nucleotide sequence ID" value="NZ_JBFHIU010000079.1"/>
</dbReference>
<dbReference type="NCBIfam" id="TIGR02799">
    <property type="entry name" value="thio_ybgC"/>
    <property type="match status" value="1"/>
</dbReference>
<accession>A0A2N5XL03</accession>
<gene>
    <name evidence="4" type="primary">ybgC</name>
    <name evidence="4" type="ORF">C0081_20605</name>
</gene>
<dbReference type="CDD" id="cd00586">
    <property type="entry name" value="4HBT"/>
    <property type="match status" value="1"/>
</dbReference>
<dbReference type="InterPro" id="IPR008272">
    <property type="entry name" value="HB-CoA_thioesterase_AS"/>
</dbReference>
<keyword evidence="5" id="KW-1185">Reference proteome</keyword>